<keyword evidence="2" id="KW-0547">Nucleotide-binding</keyword>
<dbReference type="Proteomes" id="UP001305498">
    <property type="component" value="Chromosome"/>
</dbReference>
<protein>
    <submittedName>
        <fullName evidence="7">ATP-binding cassette domain-containing protein</fullName>
    </submittedName>
</protein>
<evidence type="ECO:0000256" key="5">
    <source>
        <dbReference type="ARBA" id="ARBA00063837"/>
    </source>
</evidence>
<sequence length="258" mass="28279">MTATDTAVVRLVEVTKRYAEHPDEPPALDGITLEVGAGEVFGVIGESGAGKSTLLRLLAGLEKPDSGSVAVRDLPVPALGRRALRELRRGIGVVFQSVDLLSNRTVRQNVALPLQLARRRDAPTSRAEERHRVDEILEFVGLSHRADHFPAQLSGGEQQRVGLARALVTRPALLLCDEPTSSLDTTTTSEVLRVLVNARDRLGTTVVVITHDLDVVKAICDRAAFLERGTLRELFEVAKSDYRSLPTYYEQVRQELMG</sequence>
<keyword evidence="8" id="KW-1185">Reference proteome</keyword>
<dbReference type="InterPro" id="IPR017871">
    <property type="entry name" value="ABC_transporter-like_CS"/>
</dbReference>
<dbReference type="InterPro" id="IPR003439">
    <property type="entry name" value="ABC_transporter-like_ATP-bd"/>
</dbReference>
<dbReference type="PROSITE" id="PS50893">
    <property type="entry name" value="ABC_TRANSPORTER_2"/>
    <property type="match status" value="1"/>
</dbReference>
<dbReference type="SMART" id="SM00382">
    <property type="entry name" value="AAA"/>
    <property type="match status" value="1"/>
</dbReference>
<name>A0AA97FIU5_9MICO</name>
<gene>
    <name evidence="7" type="ORF">N8K70_02170</name>
</gene>
<dbReference type="GO" id="GO:0016887">
    <property type="term" value="F:ATP hydrolysis activity"/>
    <property type="evidence" value="ECO:0007669"/>
    <property type="project" value="InterPro"/>
</dbReference>
<dbReference type="GO" id="GO:0005524">
    <property type="term" value="F:ATP binding"/>
    <property type="evidence" value="ECO:0007669"/>
    <property type="project" value="UniProtKB-KW"/>
</dbReference>
<comment type="subunit">
    <text evidence="5">Homodimer. Forms a membrane-associated complex with FtsX.</text>
</comment>
<dbReference type="EMBL" id="CP118157">
    <property type="protein sequence ID" value="WOF23508.1"/>
    <property type="molecule type" value="Genomic_DNA"/>
</dbReference>
<evidence type="ECO:0000256" key="3">
    <source>
        <dbReference type="ARBA" id="ARBA00022840"/>
    </source>
</evidence>
<dbReference type="AlphaFoldDB" id="A0AA97FIU5"/>
<dbReference type="InterPro" id="IPR027417">
    <property type="entry name" value="P-loop_NTPase"/>
</dbReference>
<dbReference type="SUPFAM" id="SSF52540">
    <property type="entry name" value="P-loop containing nucleoside triphosphate hydrolases"/>
    <property type="match status" value="1"/>
</dbReference>
<evidence type="ECO:0000256" key="1">
    <source>
        <dbReference type="ARBA" id="ARBA00005417"/>
    </source>
</evidence>
<dbReference type="FunFam" id="3.40.50.300:FF:000056">
    <property type="entry name" value="Cell division ATP-binding protein FtsE"/>
    <property type="match status" value="1"/>
</dbReference>
<comment type="function">
    <text evidence="4">Part of the ABC transporter FtsEX involved in cellular division. Has ATPase activity.</text>
</comment>
<dbReference type="PROSITE" id="PS00211">
    <property type="entry name" value="ABC_TRANSPORTER_1"/>
    <property type="match status" value="1"/>
</dbReference>
<comment type="similarity">
    <text evidence="1">Belongs to the ABC transporter superfamily.</text>
</comment>
<dbReference type="RefSeq" id="WP_317139980.1">
    <property type="nucleotide sequence ID" value="NZ_CP118157.1"/>
</dbReference>
<evidence type="ECO:0000313" key="7">
    <source>
        <dbReference type="EMBL" id="WOF23508.1"/>
    </source>
</evidence>
<proteinExistence type="inferred from homology"/>
<dbReference type="KEGG" id="mbet:N8K70_02170"/>
<dbReference type="GO" id="GO:0022857">
    <property type="term" value="F:transmembrane transporter activity"/>
    <property type="evidence" value="ECO:0007669"/>
    <property type="project" value="TreeGrafter"/>
</dbReference>
<dbReference type="GO" id="GO:0005886">
    <property type="term" value="C:plasma membrane"/>
    <property type="evidence" value="ECO:0007669"/>
    <property type="project" value="UniProtKB-ARBA"/>
</dbReference>
<evidence type="ECO:0000256" key="2">
    <source>
        <dbReference type="ARBA" id="ARBA00022741"/>
    </source>
</evidence>
<dbReference type="PANTHER" id="PTHR24220">
    <property type="entry name" value="IMPORT ATP-BINDING PROTEIN"/>
    <property type="match status" value="1"/>
</dbReference>
<feature type="domain" description="ABC transporter" evidence="6">
    <location>
        <begin position="9"/>
        <end position="253"/>
    </location>
</feature>
<accession>A0AA97FIU5</accession>
<organism evidence="7 8">
    <name type="scientific">Microbacterium betulae</name>
    <dbReference type="NCBI Taxonomy" id="2981139"/>
    <lineage>
        <taxon>Bacteria</taxon>
        <taxon>Bacillati</taxon>
        <taxon>Actinomycetota</taxon>
        <taxon>Actinomycetes</taxon>
        <taxon>Micrococcales</taxon>
        <taxon>Microbacteriaceae</taxon>
        <taxon>Microbacterium</taxon>
    </lineage>
</organism>
<evidence type="ECO:0000256" key="4">
    <source>
        <dbReference type="ARBA" id="ARBA00054718"/>
    </source>
</evidence>
<keyword evidence="3 7" id="KW-0067">ATP-binding</keyword>
<dbReference type="InterPro" id="IPR003593">
    <property type="entry name" value="AAA+_ATPase"/>
</dbReference>
<dbReference type="InterPro" id="IPR015854">
    <property type="entry name" value="ABC_transpr_LolD-like"/>
</dbReference>
<dbReference type="Pfam" id="PF00005">
    <property type="entry name" value="ABC_tran"/>
    <property type="match status" value="1"/>
</dbReference>
<dbReference type="PANTHER" id="PTHR24220:SF685">
    <property type="entry name" value="ABC TRANSPORTER RELATED"/>
    <property type="match status" value="1"/>
</dbReference>
<reference evidence="7 8" key="1">
    <citation type="submission" date="2023-02" db="EMBL/GenBank/DDBJ databases">
        <title>Microbacterium betulae sp. nov., isolated from birch wood.</title>
        <authorList>
            <person name="Pasciak M."/>
            <person name="Pawlik K.J."/>
            <person name="Martynowski D."/>
            <person name="Laczmanski L."/>
            <person name="Ciekot J."/>
            <person name="Szponar B."/>
            <person name="Wojcik-Fatla A."/>
            <person name="Mackiewicz B."/>
            <person name="Farian E."/>
            <person name="Cholewa G."/>
            <person name="Cholewa A."/>
            <person name="Dutkiewicz J."/>
        </authorList>
    </citation>
    <scope>NUCLEOTIDE SEQUENCE [LARGE SCALE GENOMIC DNA]</scope>
    <source>
        <strain evidence="7 8">AB</strain>
    </source>
</reference>
<evidence type="ECO:0000313" key="8">
    <source>
        <dbReference type="Proteomes" id="UP001305498"/>
    </source>
</evidence>
<evidence type="ECO:0000259" key="6">
    <source>
        <dbReference type="PROSITE" id="PS50893"/>
    </source>
</evidence>
<dbReference type="Gene3D" id="3.40.50.300">
    <property type="entry name" value="P-loop containing nucleotide triphosphate hydrolases"/>
    <property type="match status" value="1"/>
</dbReference>